<organism evidence="2 3">
    <name type="scientific">Amycolatopsis camponoti</name>
    <dbReference type="NCBI Taxonomy" id="2606593"/>
    <lineage>
        <taxon>Bacteria</taxon>
        <taxon>Bacillati</taxon>
        <taxon>Actinomycetota</taxon>
        <taxon>Actinomycetes</taxon>
        <taxon>Pseudonocardiales</taxon>
        <taxon>Pseudonocardiaceae</taxon>
        <taxon>Amycolatopsis</taxon>
    </lineage>
</organism>
<evidence type="ECO:0000256" key="1">
    <source>
        <dbReference type="SAM" id="Phobius"/>
    </source>
</evidence>
<dbReference type="AlphaFoldDB" id="A0A6I8LR45"/>
<evidence type="ECO:0000313" key="2">
    <source>
        <dbReference type="EMBL" id="VVJ19572.1"/>
    </source>
</evidence>
<feature type="transmembrane region" description="Helical" evidence="1">
    <location>
        <begin position="39"/>
        <end position="60"/>
    </location>
</feature>
<keyword evidence="1" id="KW-1133">Transmembrane helix</keyword>
<name>A0A6I8LR45_9PSEU</name>
<dbReference type="Proteomes" id="UP000399805">
    <property type="component" value="Unassembled WGS sequence"/>
</dbReference>
<keyword evidence="1" id="KW-0812">Transmembrane</keyword>
<gene>
    <name evidence="2" type="ORF">AA23TX_04593</name>
</gene>
<dbReference type="RefSeq" id="WP_155544814.1">
    <property type="nucleotide sequence ID" value="NZ_CABVGP010000002.1"/>
</dbReference>
<accession>A0A6I8LR45</accession>
<reference evidence="2 3" key="1">
    <citation type="submission" date="2019-09" db="EMBL/GenBank/DDBJ databases">
        <authorList>
            <person name="Leyn A S."/>
        </authorList>
    </citation>
    <scope>NUCLEOTIDE SEQUENCE [LARGE SCALE GENOMIC DNA]</scope>
    <source>
        <strain evidence="2">AA231_1</strain>
    </source>
</reference>
<sequence>MSEGESARPNGKYSVGTFVLFLVISFAGVTLIHQEALRTWWPLVAGALAAIVGLACRRLLGGRSGG</sequence>
<keyword evidence="3" id="KW-1185">Reference proteome</keyword>
<proteinExistence type="predicted"/>
<protein>
    <submittedName>
        <fullName evidence="2">Uncharacterized protein</fullName>
    </submittedName>
</protein>
<keyword evidence="1" id="KW-0472">Membrane</keyword>
<dbReference type="EMBL" id="CABVGP010000002">
    <property type="protein sequence ID" value="VVJ19572.1"/>
    <property type="molecule type" value="Genomic_DNA"/>
</dbReference>
<feature type="transmembrane region" description="Helical" evidence="1">
    <location>
        <begin position="12"/>
        <end position="33"/>
    </location>
</feature>
<evidence type="ECO:0000313" key="3">
    <source>
        <dbReference type="Proteomes" id="UP000399805"/>
    </source>
</evidence>